<dbReference type="Proteomes" id="UP000823388">
    <property type="component" value="Chromosome 9N"/>
</dbReference>
<dbReference type="EMBL" id="CM029054">
    <property type="protein sequence ID" value="KAG2539842.1"/>
    <property type="molecule type" value="Genomic_DNA"/>
</dbReference>
<evidence type="ECO:0000313" key="2">
    <source>
        <dbReference type="Proteomes" id="UP000823388"/>
    </source>
</evidence>
<comment type="caution">
    <text evidence="1">The sequence shown here is derived from an EMBL/GenBank/DDBJ whole genome shotgun (WGS) entry which is preliminary data.</text>
</comment>
<proteinExistence type="predicted"/>
<accession>A0A8T0MUN5</accession>
<organism evidence="1 2">
    <name type="scientific">Panicum virgatum</name>
    <name type="common">Blackwell switchgrass</name>
    <dbReference type="NCBI Taxonomy" id="38727"/>
    <lineage>
        <taxon>Eukaryota</taxon>
        <taxon>Viridiplantae</taxon>
        <taxon>Streptophyta</taxon>
        <taxon>Embryophyta</taxon>
        <taxon>Tracheophyta</taxon>
        <taxon>Spermatophyta</taxon>
        <taxon>Magnoliopsida</taxon>
        <taxon>Liliopsida</taxon>
        <taxon>Poales</taxon>
        <taxon>Poaceae</taxon>
        <taxon>PACMAD clade</taxon>
        <taxon>Panicoideae</taxon>
        <taxon>Panicodae</taxon>
        <taxon>Paniceae</taxon>
        <taxon>Panicinae</taxon>
        <taxon>Panicum</taxon>
        <taxon>Panicum sect. Hiantes</taxon>
    </lineage>
</organism>
<sequence>MQRVARLSLNKTHDGAPAPELVSISDGDSCLAGTLTPPRKSIRISCHLWTRALVRQQVPSSTGLRDKTMARPKNLSPLLYPLARRRLAPHFRRTADPPSISKPVL</sequence>
<reference evidence="1" key="1">
    <citation type="submission" date="2020-05" db="EMBL/GenBank/DDBJ databases">
        <title>WGS assembly of Panicum virgatum.</title>
        <authorList>
            <person name="Lovell J.T."/>
            <person name="Jenkins J."/>
            <person name="Shu S."/>
            <person name="Juenger T.E."/>
            <person name="Schmutz J."/>
        </authorList>
    </citation>
    <scope>NUCLEOTIDE SEQUENCE</scope>
    <source>
        <strain evidence="1">AP13</strain>
    </source>
</reference>
<name>A0A8T0MUN5_PANVG</name>
<evidence type="ECO:0000313" key="1">
    <source>
        <dbReference type="EMBL" id="KAG2539842.1"/>
    </source>
</evidence>
<dbReference type="AlphaFoldDB" id="A0A8T0MUN5"/>
<gene>
    <name evidence="1" type="ORF">PVAP13_9NG499400</name>
</gene>
<keyword evidence="2" id="KW-1185">Reference proteome</keyword>
<protein>
    <submittedName>
        <fullName evidence="1">Uncharacterized protein</fullName>
    </submittedName>
</protein>